<reference evidence="7" key="1">
    <citation type="submission" date="2020-07" db="EMBL/GenBank/DDBJ databases">
        <title>Vallitalea pronyensis genome.</title>
        <authorList>
            <person name="Postec A."/>
        </authorList>
    </citation>
    <scope>NUCLEOTIDE SEQUENCE</scope>
    <source>
        <strain evidence="7">FatNI3</strain>
    </source>
</reference>
<feature type="transmembrane region" description="Helical" evidence="5">
    <location>
        <begin position="128"/>
        <end position="152"/>
    </location>
</feature>
<dbReference type="InterPro" id="IPR013525">
    <property type="entry name" value="ABC2_TM"/>
</dbReference>
<dbReference type="AlphaFoldDB" id="A0A8J8MIX7"/>
<dbReference type="InterPro" id="IPR047817">
    <property type="entry name" value="ABC2_TM_bact-type"/>
</dbReference>
<dbReference type="Proteomes" id="UP000683246">
    <property type="component" value="Chromosome"/>
</dbReference>
<dbReference type="PRINTS" id="PR00164">
    <property type="entry name" value="ABC2TRNSPORT"/>
</dbReference>
<dbReference type="PANTHER" id="PTHR43027">
    <property type="entry name" value="DOXORUBICIN RESISTANCE ABC TRANSPORTER PERMEASE PROTEIN DRRC-RELATED"/>
    <property type="match status" value="1"/>
</dbReference>
<evidence type="ECO:0000256" key="2">
    <source>
        <dbReference type="ARBA" id="ARBA00022692"/>
    </source>
</evidence>
<comment type="subcellular location">
    <subcellularLocation>
        <location evidence="5">Cell membrane</location>
        <topology evidence="5">Multi-pass membrane protein</topology>
    </subcellularLocation>
    <subcellularLocation>
        <location evidence="1">Membrane</location>
        <topology evidence="1">Multi-pass membrane protein</topology>
    </subcellularLocation>
</comment>
<feature type="transmembrane region" description="Helical" evidence="5">
    <location>
        <begin position="164"/>
        <end position="184"/>
    </location>
</feature>
<dbReference type="GO" id="GO:0043190">
    <property type="term" value="C:ATP-binding cassette (ABC) transporter complex"/>
    <property type="evidence" value="ECO:0007669"/>
    <property type="project" value="InterPro"/>
</dbReference>
<dbReference type="RefSeq" id="WP_212697840.1">
    <property type="nucleotide sequence ID" value="NZ_CP058649.1"/>
</dbReference>
<keyword evidence="4 5" id="KW-0472">Membrane</keyword>
<dbReference type="GO" id="GO:0140359">
    <property type="term" value="F:ABC-type transporter activity"/>
    <property type="evidence" value="ECO:0007669"/>
    <property type="project" value="InterPro"/>
</dbReference>
<evidence type="ECO:0000256" key="4">
    <source>
        <dbReference type="ARBA" id="ARBA00023136"/>
    </source>
</evidence>
<keyword evidence="5" id="KW-1003">Cell membrane</keyword>
<dbReference type="PANTHER" id="PTHR43027:SF2">
    <property type="entry name" value="TRANSPORT PERMEASE PROTEIN"/>
    <property type="match status" value="1"/>
</dbReference>
<dbReference type="KEGG" id="vpy:HZI73_08605"/>
<gene>
    <name evidence="7" type="ORF">HZI73_08605</name>
</gene>
<dbReference type="PIRSF" id="PIRSF006648">
    <property type="entry name" value="DrrB"/>
    <property type="match status" value="1"/>
</dbReference>
<sequence>MKTIRVLFKTECILAIREFSGVLFGILLPAGLILLLGVIYQGEMVEQASYSKIQQAFGGVITIGICATGLMGIPLTITSYREKKVLKRFQVTPTSPMNLLFAQVLSQLVFAILSSVIVYLIAKLAFGYAMIGSVLEFILTYLLVTASIYALGMCIASISDSIKTVNLLCTIIYFPMIFLSGATVPYEVMPKGLQAFAQVMPLTHGIKLLKGVSLGEPIGSFTVSIIILIFTAIMGMLISIKTFKYTFD</sequence>
<feature type="domain" description="ABC transmembrane type-2" evidence="6">
    <location>
        <begin position="20"/>
        <end position="246"/>
    </location>
</feature>
<keyword evidence="5" id="KW-0813">Transport</keyword>
<accession>A0A8J8MIX7</accession>
<dbReference type="InterPro" id="IPR000412">
    <property type="entry name" value="ABC_2_transport"/>
</dbReference>
<feature type="transmembrane region" description="Helical" evidence="5">
    <location>
        <begin position="218"/>
        <end position="240"/>
    </location>
</feature>
<feature type="transmembrane region" description="Helical" evidence="5">
    <location>
        <begin position="21"/>
        <end position="41"/>
    </location>
</feature>
<dbReference type="EMBL" id="CP058649">
    <property type="protein sequence ID" value="QUI22356.1"/>
    <property type="molecule type" value="Genomic_DNA"/>
</dbReference>
<dbReference type="InterPro" id="IPR052902">
    <property type="entry name" value="ABC-2_transporter"/>
</dbReference>
<evidence type="ECO:0000256" key="3">
    <source>
        <dbReference type="ARBA" id="ARBA00022989"/>
    </source>
</evidence>
<evidence type="ECO:0000256" key="5">
    <source>
        <dbReference type="RuleBase" id="RU361157"/>
    </source>
</evidence>
<evidence type="ECO:0000256" key="1">
    <source>
        <dbReference type="ARBA" id="ARBA00004141"/>
    </source>
</evidence>
<organism evidence="7 8">
    <name type="scientific">Vallitalea pronyensis</name>
    <dbReference type="NCBI Taxonomy" id="1348613"/>
    <lineage>
        <taxon>Bacteria</taxon>
        <taxon>Bacillati</taxon>
        <taxon>Bacillota</taxon>
        <taxon>Clostridia</taxon>
        <taxon>Lachnospirales</taxon>
        <taxon>Vallitaleaceae</taxon>
        <taxon>Vallitalea</taxon>
    </lineage>
</organism>
<feature type="transmembrane region" description="Helical" evidence="5">
    <location>
        <begin position="53"/>
        <end position="78"/>
    </location>
</feature>
<comment type="similarity">
    <text evidence="5">Belongs to the ABC-2 integral membrane protein family.</text>
</comment>
<proteinExistence type="inferred from homology"/>
<name>A0A8J8MIX7_9FIRM</name>
<feature type="transmembrane region" description="Helical" evidence="5">
    <location>
        <begin position="99"/>
        <end position="122"/>
    </location>
</feature>
<dbReference type="Pfam" id="PF01061">
    <property type="entry name" value="ABC2_membrane"/>
    <property type="match status" value="1"/>
</dbReference>
<dbReference type="PROSITE" id="PS51012">
    <property type="entry name" value="ABC_TM2"/>
    <property type="match status" value="1"/>
</dbReference>
<evidence type="ECO:0000313" key="7">
    <source>
        <dbReference type="EMBL" id="QUI22356.1"/>
    </source>
</evidence>
<evidence type="ECO:0000313" key="8">
    <source>
        <dbReference type="Proteomes" id="UP000683246"/>
    </source>
</evidence>
<keyword evidence="3 5" id="KW-1133">Transmembrane helix</keyword>
<keyword evidence="2 5" id="KW-0812">Transmembrane</keyword>
<evidence type="ECO:0000259" key="6">
    <source>
        <dbReference type="PROSITE" id="PS51012"/>
    </source>
</evidence>
<keyword evidence="8" id="KW-1185">Reference proteome</keyword>
<protein>
    <recommendedName>
        <fullName evidence="5">Transport permease protein</fullName>
    </recommendedName>
</protein>